<name>A0A074RLP6_9AGAM</name>
<protein>
    <submittedName>
        <fullName evidence="2">Uncharacterized protein</fullName>
    </submittedName>
</protein>
<dbReference type="Proteomes" id="UP000027456">
    <property type="component" value="Unassembled WGS sequence"/>
</dbReference>
<dbReference type="OrthoDB" id="3179937at2759"/>
<evidence type="ECO:0000313" key="2">
    <source>
        <dbReference type="EMBL" id="KEP45658.1"/>
    </source>
</evidence>
<organism evidence="2 3">
    <name type="scientific">Rhizoctonia solani 123E</name>
    <dbReference type="NCBI Taxonomy" id="1423351"/>
    <lineage>
        <taxon>Eukaryota</taxon>
        <taxon>Fungi</taxon>
        <taxon>Dikarya</taxon>
        <taxon>Basidiomycota</taxon>
        <taxon>Agaricomycotina</taxon>
        <taxon>Agaricomycetes</taxon>
        <taxon>Cantharellales</taxon>
        <taxon>Ceratobasidiaceae</taxon>
        <taxon>Rhizoctonia</taxon>
    </lineage>
</organism>
<evidence type="ECO:0000313" key="3">
    <source>
        <dbReference type="Proteomes" id="UP000027456"/>
    </source>
</evidence>
<reference evidence="2 3" key="1">
    <citation type="submission" date="2013-12" db="EMBL/GenBank/DDBJ databases">
        <authorList>
            <person name="Cubeta M."/>
            <person name="Pakala S."/>
            <person name="Fedorova N."/>
            <person name="Thomas E."/>
            <person name="Dean R."/>
            <person name="Jabaji S."/>
            <person name="Neate S."/>
            <person name="Toda T."/>
            <person name="Tavantzis S."/>
            <person name="Vilgalys R."/>
            <person name="Bharathan N."/>
            <person name="Pakala S."/>
            <person name="Losada L.S."/>
            <person name="Zafar N."/>
            <person name="Nierman W."/>
        </authorList>
    </citation>
    <scope>NUCLEOTIDE SEQUENCE [LARGE SCALE GENOMIC DNA]</scope>
    <source>
        <strain evidence="2 3">123E</strain>
    </source>
</reference>
<feature type="region of interest" description="Disordered" evidence="1">
    <location>
        <begin position="56"/>
        <end position="106"/>
    </location>
</feature>
<evidence type="ECO:0000256" key="1">
    <source>
        <dbReference type="SAM" id="MobiDB-lite"/>
    </source>
</evidence>
<dbReference type="AlphaFoldDB" id="A0A074RLP6"/>
<sequence length="106" mass="10820">MGATKPTPPPLESFDIEMPFNVELLVGKVEATLGGILRKPSLKERGLAKQKAARRKALAHPAGGVATEPAATGVPKHSHDTPEEQLAAEGGPGETILAGGGGRPAI</sequence>
<dbReference type="HOGENOM" id="CLU_2513870_0_0_1"/>
<gene>
    <name evidence="2" type="ORF">V565_251900</name>
</gene>
<dbReference type="EMBL" id="AZST01001597">
    <property type="protein sequence ID" value="KEP45658.1"/>
    <property type="molecule type" value="Genomic_DNA"/>
</dbReference>
<keyword evidence="3" id="KW-1185">Reference proteome</keyword>
<proteinExistence type="predicted"/>
<feature type="compositionally biased region" description="Gly residues" evidence="1">
    <location>
        <begin position="90"/>
        <end position="106"/>
    </location>
</feature>
<comment type="caution">
    <text evidence="2">The sequence shown here is derived from an EMBL/GenBank/DDBJ whole genome shotgun (WGS) entry which is preliminary data.</text>
</comment>
<accession>A0A074RLP6</accession>